<dbReference type="WBParaSite" id="EEL_0000957301-mRNA-1">
    <property type="protein sequence ID" value="EEL_0000957301-mRNA-1"/>
    <property type="gene ID" value="EEL_0000957301"/>
</dbReference>
<evidence type="ECO:0000313" key="2">
    <source>
        <dbReference type="WBParaSite" id="EEL_0000957301-mRNA-1"/>
    </source>
</evidence>
<reference evidence="2" key="1">
    <citation type="submission" date="2017-02" db="UniProtKB">
        <authorList>
            <consortium name="WormBaseParasite"/>
        </authorList>
    </citation>
    <scope>IDENTIFICATION</scope>
</reference>
<accession>A0A0R3S464</accession>
<sequence>MKEKEMIQTTTGKSPILKGKYERGDKIKTIKVSWDSARLSDKPLVEASTAGLEDRNHLMSGNIDSASPSMRNDESSASMIAGQLIVYDLDEEPPIASRIKRNKGKVIFLTKLKLCLIHTQIIGAKKAEIHFSLIA</sequence>
<organism evidence="1 2">
    <name type="scientific">Elaeophora elaphi</name>
    <dbReference type="NCBI Taxonomy" id="1147741"/>
    <lineage>
        <taxon>Eukaryota</taxon>
        <taxon>Metazoa</taxon>
        <taxon>Ecdysozoa</taxon>
        <taxon>Nematoda</taxon>
        <taxon>Chromadorea</taxon>
        <taxon>Rhabditida</taxon>
        <taxon>Spirurina</taxon>
        <taxon>Spiruromorpha</taxon>
        <taxon>Filarioidea</taxon>
        <taxon>Onchocercidae</taxon>
        <taxon>Elaeophora</taxon>
    </lineage>
</organism>
<name>A0A0R3S464_9BILA</name>
<dbReference type="STRING" id="1147741.A0A0R3S464"/>
<dbReference type="AlphaFoldDB" id="A0A0R3S464"/>
<dbReference type="Proteomes" id="UP000050640">
    <property type="component" value="Unplaced"/>
</dbReference>
<protein>
    <submittedName>
        <fullName evidence="2">Uncharacterized protein</fullName>
    </submittedName>
</protein>
<keyword evidence="1" id="KW-1185">Reference proteome</keyword>
<proteinExistence type="predicted"/>
<evidence type="ECO:0000313" key="1">
    <source>
        <dbReference type="Proteomes" id="UP000050640"/>
    </source>
</evidence>